<dbReference type="SUPFAM" id="SSF47823">
    <property type="entry name" value="lambda integrase-like, N-terminal domain"/>
    <property type="match status" value="1"/>
</dbReference>
<proteinExistence type="predicted"/>
<dbReference type="Gene3D" id="1.10.150.130">
    <property type="match status" value="1"/>
</dbReference>
<protein>
    <recommendedName>
        <fullName evidence="6">Tyr recombinase domain-containing protein</fullName>
    </recommendedName>
</protein>
<dbReference type="SUPFAM" id="SSF56349">
    <property type="entry name" value="DNA breaking-rejoining enzymes"/>
    <property type="match status" value="1"/>
</dbReference>
<comment type="caution">
    <text evidence="4">The sequence shown here is derived from an EMBL/GenBank/DDBJ whole genome shotgun (WGS) entry which is preliminary data.</text>
</comment>
<dbReference type="InterPro" id="IPR010998">
    <property type="entry name" value="Integrase_recombinase_N"/>
</dbReference>
<sequence length="377" mass="40675">MKVNVLTSLAASLASSQPRVYGSSNLARTCHRVRRDIQKRPVCPPAAVPPPQPHPRSSSSFLPAVTPESITKVLQAGRATSTNKKYRSISSHYEHLMSRSGVPAWPISAVSICTYVTSLVEGGNHKAQTITDYVGILRTLNRATSPDLSPSEAEQVRLALRGATRILGSPEPDRACTLSPSQLLVVAGLIPSSGRVASTVGFIVGTAACLRVSELSSLRMSEVAFHLDEAPPYASLYIRVSKTDQARQGRSVIVGCVNEAPTCNEKSCPLHRLSAWVNRRCLPSGSDETLLGVNYSHLQADIKELLTRSSSAPGRKSSHAMRRTGSSTLLDNGIPPHQVAEHGRWKTTRCLTDAYARGSYGVISRQAAYAKVIFRSQ</sequence>
<name>A0A7J6SH45_PEROL</name>
<feature type="region of interest" description="Disordered" evidence="3">
    <location>
        <begin position="40"/>
        <end position="62"/>
    </location>
</feature>
<organism evidence="4 5">
    <name type="scientific">Perkinsus olseni</name>
    <name type="common">Perkinsus atlanticus</name>
    <dbReference type="NCBI Taxonomy" id="32597"/>
    <lineage>
        <taxon>Eukaryota</taxon>
        <taxon>Sar</taxon>
        <taxon>Alveolata</taxon>
        <taxon>Perkinsozoa</taxon>
        <taxon>Perkinsea</taxon>
        <taxon>Perkinsida</taxon>
        <taxon>Perkinsidae</taxon>
        <taxon>Perkinsus</taxon>
    </lineage>
</organism>
<dbReference type="GO" id="GO:0006310">
    <property type="term" value="P:DNA recombination"/>
    <property type="evidence" value="ECO:0007669"/>
    <property type="project" value="UniProtKB-KW"/>
</dbReference>
<reference evidence="4 5" key="1">
    <citation type="submission" date="2020-04" db="EMBL/GenBank/DDBJ databases">
        <title>Perkinsus olseni comparative genomics.</title>
        <authorList>
            <person name="Bogema D.R."/>
        </authorList>
    </citation>
    <scope>NUCLEOTIDE SEQUENCE [LARGE SCALE GENOMIC DNA]</scope>
    <source>
        <strain evidence="4">ATCC PRA-205</strain>
    </source>
</reference>
<evidence type="ECO:0000256" key="2">
    <source>
        <dbReference type="ARBA" id="ARBA00023172"/>
    </source>
</evidence>
<evidence type="ECO:0000256" key="1">
    <source>
        <dbReference type="ARBA" id="ARBA00023125"/>
    </source>
</evidence>
<evidence type="ECO:0000313" key="5">
    <source>
        <dbReference type="Proteomes" id="UP000574390"/>
    </source>
</evidence>
<dbReference type="Proteomes" id="UP000574390">
    <property type="component" value="Unassembled WGS sequence"/>
</dbReference>
<dbReference type="GO" id="GO:0015074">
    <property type="term" value="P:DNA integration"/>
    <property type="evidence" value="ECO:0007669"/>
    <property type="project" value="InterPro"/>
</dbReference>
<dbReference type="InterPro" id="IPR013762">
    <property type="entry name" value="Integrase-like_cat_sf"/>
</dbReference>
<accession>A0A7J6SH45</accession>
<dbReference type="PANTHER" id="PTHR34605">
    <property type="entry name" value="PHAGE_INTEGRASE DOMAIN-CONTAINING PROTEIN"/>
    <property type="match status" value="1"/>
</dbReference>
<evidence type="ECO:0000256" key="3">
    <source>
        <dbReference type="SAM" id="MobiDB-lite"/>
    </source>
</evidence>
<dbReference type="GO" id="GO:0003677">
    <property type="term" value="F:DNA binding"/>
    <property type="evidence" value="ECO:0007669"/>
    <property type="project" value="UniProtKB-KW"/>
</dbReference>
<dbReference type="AlphaFoldDB" id="A0A7J6SH45"/>
<dbReference type="PANTHER" id="PTHR34605:SF4">
    <property type="entry name" value="DNA ADENINE METHYLTRANSFERASE"/>
    <property type="match status" value="1"/>
</dbReference>
<dbReference type="EMBL" id="JABANM010014680">
    <property type="protein sequence ID" value="KAF4732284.1"/>
    <property type="molecule type" value="Genomic_DNA"/>
</dbReference>
<evidence type="ECO:0008006" key="6">
    <source>
        <dbReference type="Google" id="ProtNLM"/>
    </source>
</evidence>
<evidence type="ECO:0000313" key="4">
    <source>
        <dbReference type="EMBL" id="KAF4732284.1"/>
    </source>
</evidence>
<keyword evidence="1" id="KW-0238">DNA-binding</keyword>
<feature type="region of interest" description="Disordered" evidence="3">
    <location>
        <begin position="309"/>
        <end position="338"/>
    </location>
</feature>
<dbReference type="InterPro" id="IPR052925">
    <property type="entry name" value="Phage_Integrase-like_Recomb"/>
</dbReference>
<keyword evidence="2" id="KW-0233">DNA recombination</keyword>
<gene>
    <name evidence="4" type="ORF">FOZ62_009249</name>
</gene>
<feature type="compositionally biased region" description="Pro residues" evidence="3">
    <location>
        <begin position="42"/>
        <end position="54"/>
    </location>
</feature>
<dbReference type="InterPro" id="IPR011010">
    <property type="entry name" value="DNA_brk_join_enz"/>
</dbReference>
<dbReference type="Gene3D" id="1.10.443.10">
    <property type="entry name" value="Intergrase catalytic core"/>
    <property type="match status" value="1"/>
</dbReference>